<organism evidence="1 2">
    <name type="scientific">Roseovarius faecimaris</name>
    <dbReference type="NCBI Taxonomy" id="2494550"/>
    <lineage>
        <taxon>Bacteria</taxon>
        <taxon>Pseudomonadati</taxon>
        <taxon>Pseudomonadota</taxon>
        <taxon>Alphaproteobacteria</taxon>
        <taxon>Rhodobacterales</taxon>
        <taxon>Roseobacteraceae</taxon>
        <taxon>Roseovarius</taxon>
    </lineage>
</organism>
<dbReference type="OrthoDB" id="9816009at2"/>
<dbReference type="AlphaFoldDB" id="A0A6I6IWQ3"/>
<evidence type="ECO:0000313" key="2">
    <source>
        <dbReference type="Proteomes" id="UP000428330"/>
    </source>
</evidence>
<dbReference type="Proteomes" id="UP000428330">
    <property type="component" value="Chromosome"/>
</dbReference>
<proteinExistence type="predicted"/>
<accession>A0A6I6IWQ3</accession>
<dbReference type="KEGG" id="rom:EI983_12085"/>
<name>A0A6I6IWQ3_9RHOB</name>
<gene>
    <name evidence="1" type="ORF">EI983_12085</name>
</gene>
<evidence type="ECO:0000313" key="1">
    <source>
        <dbReference type="EMBL" id="QGY00394.1"/>
    </source>
</evidence>
<reference evidence="2" key="1">
    <citation type="submission" date="2018-12" db="EMBL/GenBank/DDBJ databases">
        <title>Complete genome sequence of Roseovarius sp. MME-070.</title>
        <authorList>
            <person name="Nam Y.-D."/>
            <person name="Kang J."/>
            <person name="Chung W.-H."/>
            <person name="Park Y.S."/>
        </authorList>
    </citation>
    <scope>NUCLEOTIDE SEQUENCE [LARGE SCALE GENOMIC DNA]</scope>
    <source>
        <strain evidence="2">MME-070</strain>
    </source>
</reference>
<dbReference type="EMBL" id="CP034348">
    <property type="protein sequence ID" value="QGY00394.1"/>
    <property type="molecule type" value="Genomic_DNA"/>
</dbReference>
<protein>
    <submittedName>
        <fullName evidence="1">Uncharacterized protein</fullName>
    </submittedName>
</protein>
<keyword evidence="2" id="KW-1185">Reference proteome</keyword>
<sequence length="120" mass="13204">MATGKFTTATEVRPILEATKGNWVALRDYNGQDWLYVTHIWSWRCGLHQMRYSINGGPMQVWPLPPCHEGTAAPNAIIESDGLPATTFASGSVQSIEVELLLDDLSAATAQYIRADVLMP</sequence>